<keyword evidence="5" id="KW-1185">Reference proteome</keyword>
<dbReference type="SUPFAM" id="SSF48498">
    <property type="entry name" value="Tetracyclin repressor-like, C-terminal domain"/>
    <property type="match status" value="1"/>
</dbReference>
<dbReference type="SUPFAM" id="SSF46689">
    <property type="entry name" value="Homeodomain-like"/>
    <property type="match status" value="1"/>
</dbReference>
<comment type="caution">
    <text evidence="4">The sequence shown here is derived from an EMBL/GenBank/DDBJ whole genome shotgun (WGS) entry which is preliminary data.</text>
</comment>
<evidence type="ECO:0000313" key="5">
    <source>
        <dbReference type="Proteomes" id="UP000182762"/>
    </source>
</evidence>
<dbReference type="PANTHER" id="PTHR30055">
    <property type="entry name" value="HTH-TYPE TRANSCRIPTIONAL REGULATOR RUTR"/>
    <property type="match status" value="1"/>
</dbReference>
<proteinExistence type="predicted"/>
<dbReference type="Pfam" id="PF16295">
    <property type="entry name" value="TetR_C_10"/>
    <property type="match status" value="1"/>
</dbReference>
<dbReference type="PANTHER" id="PTHR30055:SF207">
    <property type="entry name" value="HTH-TYPE TRANSCRIPTIONAL REPRESSOR FATR"/>
    <property type="match status" value="1"/>
</dbReference>
<sequence>MQNKRDKIMDAALELFAERGFNATTVPTIALNAEVGAGTIYRYFEHKEALVNAVFQRCVESLSHHLQENYPSDSGIREQFRHLFFKVVGFARDHVYAFSFLESQSNAHYLDSKSIDVFQEMMDFFYQFLEEGKKVNVIRSVPTEALFAIVYGAYVEIAKLLRKKILPESDQLMNSLEACCWDAVRV</sequence>
<reference evidence="4 5" key="1">
    <citation type="submission" date="2016-10" db="EMBL/GenBank/DDBJ databases">
        <authorList>
            <person name="Varghese N."/>
            <person name="Submissions S."/>
        </authorList>
    </citation>
    <scope>NUCLEOTIDE SEQUENCE [LARGE SCALE GENOMIC DNA]</scope>
    <source>
        <strain evidence="4 5">DSM 13796</strain>
    </source>
</reference>
<dbReference type="InterPro" id="IPR050109">
    <property type="entry name" value="HTH-type_TetR-like_transc_reg"/>
</dbReference>
<dbReference type="Pfam" id="PF00440">
    <property type="entry name" value="TetR_N"/>
    <property type="match status" value="1"/>
</dbReference>
<accession>A0A1I6AHJ6</accession>
<dbReference type="InterPro" id="IPR001647">
    <property type="entry name" value="HTH_TetR"/>
</dbReference>
<dbReference type="Proteomes" id="UP000182762">
    <property type="component" value="Unassembled WGS sequence"/>
</dbReference>
<dbReference type="GeneID" id="93711383"/>
<gene>
    <name evidence="4" type="ORF">SAMN02745910_02747</name>
</gene>
<evidence type="ECO:0000259" key="3">
    <source>
        <dbReference type="PROSITE" id="PS50977"/>
    </source>
</evidence>
<feature type="domain" description="HTH tetR-type" evidence="3">
    <location>
        <begin position="2"/>
        <end position="62"/>
    </location>
</feature>
<evidence type="ECO:0000256" key="1">
    <source>
        <dbReference type="ARBA" id="ARBA00023125"/>
    </source>
</evidence>
<feature type="DNA-binding region" description="H-T-H motif" evidence="2">
    <location>
        <begin position="25"/>
        <end position="44"/>
    </location>
</feature>
<keyword evidence="1 2" id="KW-0238">DNA-binding</keyword>
<dbReference type="EMBL" id="FOXX01000006">
    <property type="protein sequence ID" value="SFQ68120.1"/>
    <property type="molecule type" value="Genomic_DNA"/>
</dbReference>
<name>A0A1I6AHJ6_9BACI</name>
<dbReference type="InterPro" id="IPR009057">
    <property type="entry name" value="Homeodomain-like_sf"/>
</dbReference>
<evidence type="ECO:0000313" key="4">
    <source>
        <dbReference type="EMBL" id="SFQ68120.1"/>
    </source>
</evidence>
<dbReference type="Gene3D" id="1.10.357.10">
    <property type="entry name" value="Tetracycline Repressor, domain 2"/>
    <property type="match status" value="1"/>
</dbReference>
<dbReference type="InterPro" id="IPR032551">
    <property type="entry name" value="BscR_C"/>
</dbReference>
<protein>
    <submittedName>
        <fullName evidence="4">Transcriptional regulator, TetR family</fullName>
    </submittedName>
</protein>
<dbReference type="PRINTS" id="PR00455">
    <property type="entry name" value="HTHTETR"/>
</dbReference>
<dbReference type="PROSITE" id="PS50977">
    <property type="entry name" value="HTH_TETR_2"/>
    <property type="match status" value="1"/>
</dbReference>
<dbReference type="InterPro" id="IPR036271">
    <property type="entry name" value="Tet_transcr_reg_TetR-rel_C_sf"/>
</dbReference>
<dbReference type="RefSeq" id="WP_082802626.1">
    <property type="nucleotide sequence ID" value="NZ_FOXX01000006.1"/>
</dbReference>
<organism evidence="4 5">
    <name type="scientific">Priestia endophytica DSM 13796</name>
    <dbReference type="NCBI Taxonomy" id="1121089"/>
    <lineage>
        <taxon>Bacteria</taxon>
        <taxon>Bacillati</taxon>
        <taxon>Bacillota</taxon>
        <taxon>Bacilli</taxon>
        <taxon>Bacillales</taxon>
        <taxon>Bacillaceae</taxon>
        <taxon>Priestia</taxon>
    </lineage>
</organism>
<evidence type="ECO:0000256" key="2">
    <source>
        <dbReference type="PROSITE-ProRule" id="PRU00335"/>
    </source>
</evidence>